<protein>
    <recommendedName>
        <fullName evidence="3">tRNA (adenine(58)-N(1))-methyltransferase non-catalytic subunit TRM6</fullName>
    </recommendedName>
    <alternativeName>
        <fullName evidence="6">tRNA(m1A58)-methyltransferase subunit TRM6</fullName>
    </alternativeName>
</protein>
<comment type="similarity">
    <text evidence="2">Belongs to the TRM6/GCD10 family.</text>
</comment>
<evidence type="ECO:0000313" key="9">
    <source>
        <dbReference type="Proteomes" id="UP000673691"/>
    </source>
</evidence>
<proteinExistence type="inferred from homology"/>
<evidence type="ECO:0000256" key="5">
    <source>
        <dbReference type="ARBA" id="ARBA00023242"/>
    </source>
</evidence>
<organism evidence="8 9">
    <name type="scientific">Olpidium bornovanus</name>
    <dbReference type="NCBI Taxonomy" id="278681"/>
    <lineage>
        <taxon>Eukaryota</taxon>
        <taxon>Fungi</taxon>
        <taxon>Fungi incertae sedis</taxon>
        <taxon>Olpidiomycota</taxon>
        <taxon>Olpidiomycotina</taxon>
        <taxon>Olpidiomycetes</taxon>
        <taxon>Olpidiales</taxon>
        <taxon>Olpidiaceae</taxon>
        <taxon>Olpidium</taxon>
    </lineage>
</organism>
<evidence type="ECO:0000313" key="8">
    <source>
        <dbReference type="EMBL" id="KAG5457514.1"/>
    </source>
</evidence>
<evidence type="ECO:0000256" key="7">
    <source>
        <dbReference type="SAM" id="MobiDB-lite"/>
    </source>
</evidence>
<name>A0A8H7ZQG5_9FUNG</name>
<dbReference type="EMBL" id="JAEFCI010009946">
    <property type="protein sequence ID" value="KAG5457514.1"/>
    <property type="molecule type" value="Genomic_DNA"/>
</dbReference>
<comment type="caution">
    <text evidence="8">The sequence shown here is derived from an EMBL/GenBank/DDBJ whole genome shotgun (WGS) entry which is preliminary data.</text>
</comment>
<dbReference type="GO" id="GO:0030488">
    <property type="term" value="P:tRNA methylation"/>
    <property type="evidence" value="ECO:0007669"/>
    <property type="project" value="InterPro"/>
</dbReference>
<dbReference type="GO" id="GO:0031515">
    <property type="term" value="C:tRNA (m1A) methyltransferase complex"/>
    <property type="evidence" value="ECO:0007669"/>
    <property type="project" value="InterPro"/>
</dbReference>
<feature type="region of interest" description="Disordered" evidence="7">
    <location>
        <begin position="150"/>
        <end position="177"/>
    </location>
</feature>
<evidence type="ECO:0000256" key="3">
    <source>
        <dbReference type="ARBA" id="ARBA00021704"/>
    </source>
</evidence>
<dbReference type="PANTHER" id="PTHR12945:SF0">
    <property type="entry name" value="TRNA (ADENINE(58)-N(1))-METHYLTRANSFERASE NON-CATALYTIC SUBUNIT TRM6"/>
    <property type="match status" value="1"/>
</dbReference>
<feature type="compositionally biased region" description="Polar residues" evidence="7">
    <location>
        <begin position="168"/>
        <end position="177"/>
    </location>
</feature>
<dbReference type="InterPro" id="IPR017423">
    <property type="entry name" value="TRM6"/>
</dbReference>
<comment type="subcellular location">
    <subcellularLocation>
        <location evidence="1">Nucleus</location>
    </subcellularLocation>
</comment>
<keyword evidence="4" id="KW-0819">tRNA processing</keyword>
<dbReference type="OrthoDB" id="10254665at2759"/>
<sequence>MILPEPVTNVLTTLHWGHVPKHRERTLQRKEEKKKTTFGLAHGRQLTWGRLRLLLTGTGVVDAPPPGGSDARYERRAAAQKRVLAAQHVLWEGGFDALIVASQFAPEGIIELLSPCLAGSRPLVVYSAFREVRAPASVVRGRSARSFRAGKFGSPRLAPGRKKKKKTNAATGRENLTSPRVARSSQVLVNCREILAPSPDWLNTVLSESFLREYQVLPGRTHPTMNTSGTGGYILSALRVIDDPSVVGNRSSHMKNAWGKRFRV</sequence>
<evidence type="ECO:0000256" key="1">
    <source>
        <dbReference type="ARBA" id="ARBA00004123"/>
    </source>
</evidence>
<dbReference type="GO" id="GO:0005634">
    <property type="term" value="C:nucleus"/>
    <property type="evidence" value="ECO:0007669"/>
    <property type="project" value="UniProtKB-SubCell"/>
</dbReference>
<keyword evidence="5" id="KW-0539">Nucleus</keyword>
<accession>A0A8H7ZQG5</accession>
<evidence type="ECO:0000256" key="4">
    <source>
        <dbReference type="ARBA" id="ARBA00022694"/>
    </source>
</evidence>
<dbReference type="Proteomes" id="UP000673691">
    <property type="component" value="Unassembled WGS sequence"/>
</dbReference>
<reference evidence="8 9" key="1">
    <citation type="journal article" name="Sci. Rep.">
        <title>Genome-scale phylogenetic analyses confirm Olpidium as the closest living zoosporic fungus to the non-flagellated, terrestrial fungi.</title>
        <authorList>
            <person name="Chang Y."/>
            <person name="Rochon D."/>
            <person name="Sekimoto S."/>
            <person name="Wang Y."/>
            <person name="Chovatia M."/>
            <person name="Sandor L."/>
            <person name="Salamov A."/>
            <person name="Grigoriev I.V."/>
            <person name="Stajich J.E."/>
            <person name="Spatafora J.W."/>
        </authorList>
    </citation>
    <scope>NUCLEOTIDE SEQUENCE [LARGE SCALE GENOMIC DNA]</scope>
    <source>
        <strain evidence="8">S191</strain>
    </source>
</reference>
<keyword evidence="9" id="KW-1185">Reference proteome</keyword>
<dbReference type="PANTHER" id="PTHR12945">
    <property type="entry name" value="TRANSLATION INITIATION FACTOR EIF3-RELATED"/>
    <property type="match status" value="1"/>
</dbReference>
<evidence type="ECO:0000256" key="6">
    <source>
        <dbReference type="ARBA" id="ARBA00032319"/>
    </source>
</evidence>
<dbReference type="AlphaFoldDB" id="A0A8H7ZQG5"/>
<evidence type="ECO:0000256" key="2">
    <source>
        <dbReference type="ARBA" id="ARBA00008320"/>
    </source>
</evidence>
<gene>
    <name evidence="8" type="ORF">BJ554DRAFT_2445</name>
</gene>